<gene>
    <name evidence="1" type="ordered locus">AALP_Aa2g006800</name>
</gene>
<evidence type="ECO:0000313" key="2">
    <source>
        <dbReference type="Proteomes" id="UP000029120"/>
    </source>
</evidence>
<proteinExistence type="predicted"/>
<accession>A0A087HEH2</accession>
<organism evidence="1 2">
    <name type="scientific">Arabis alpina</name>
    <name type="common">Alpine rock-cress</name>
    <dbReference type="NCBI Taxonomy" id="50452"/>
    <lineage>
        <taxon>Eukaryota</taxon>
        <taxon>Viridiplantae</taxon>
        <taxon>Streptophyta</taxon>
        <taxon>Embryophyta</taxon>
        <taxon>Tracheophyta</taxon>
        <taxon>Spermatophyta</taxon>
        <taxon>Magnoliopsida</taxon>
        <taxon>eudicotyledons</taxon>
        <taxon>Gunneridae</taxon>
        <taxon>Pentapetalae</taxon>
        <taxon>rosids</taxon>
        <taxon>malvids</taxon>
        <taxon>Brassicales</taxon>
        <taxon>Brassicaceae</taxon>
        <taxon>Arabideae</taxon>
        <taxon>Arabis</taxon>
    </lineage>
</organism>
<dbReference type="OMA" id="EATHYEF"/>
<dbReference type="PANTHER" id="PTHR31228:SF36">
    <property type="entry name" value="CYSTATIN_MONELLIN SUPERFAMILY PROTEIN"/>
    <property type="match status" value="1"/>
</dbReference>
<evidence type="ECO:0000313" key="1">
    <source>
        <dbReference type="EMBL" id="KFK40524.1"/>
    </source>
</evidence>
<dbReference type="AlphaFoldDB" id="A0A087HEH2"/>
<name>A0A087HEH2_ARAAL</name>
<dbReference type="PANTHER" id="PTHR31228">
    <property type="entry name" value="CYSTATIN/MONELLIN SUPERFAMILY PROTEIN"/>
    <property type="match status" value="1"/>
</dbReference>
<dbReference type="EMBL" id="CM002870">
    <property type="protein sequence ID" value="KFK40524.1"/>
    <property type="molecule type" value="Genomic_DNA"/>
</dbReference>
<dbReference type="Gene3D" id="3.10.450.10">
    <property type="match status" value="1"/>
</dbReference>
<dbReference type="InterPro" id="IPR006525">
    <property type="entry name" value="Cystatin-related_pln"/>
</dbReference>
<reference evidence="2" key="1">
    <citation type="journal article" date="2015" name="Nat. Plants">
        <title>Genome expansion of Arabis alpina linked with retrotransposition and reduced symmetric DNA methylation.</title>
        <authorList>
            <person name="Willing E.M."/>
            <person name="Rawat V."/>
            <person name="Mandakova T."/>
            <person name="Maumus F."/>
            <person name="James G.V."/>
            <person name="Nordstroem K.J."/>
            <person name="Becker C."/>
            <person name="Warthmann N."/>
            <person name="Chica C."/>
            <person name="Szarzynska B."/>
            <person name="Zytnicki M."/>
            <person name="Albani M.C."/>
            <person name="Kiefer C."/>
            <person name="Bergonzi S."/>
            <person name="Castaings L."/>
            <person name="Mateos J.L."/>
            <person name="Berns M.C."/>
            <person name="Bujdoso N."/>
            <person name="Piofczyk T."/>
            <person name="de Lorenzo L."/>
            <person name="Barrero-Sicilia C."/>
            <person name="Mateos I."/>
            <person name="Piednoel M."/>
            <person name="Hagmann J."/>
            <person name="Chen-Min-Tao R."/>
            <person name="Iglesias-Fernandez R."/>
            <person name="Schuster S.C."/>
            <person name="Alonso-Blanco C."/>
            <person name="Roudier F."/>
            <person name="Carbonero P."/>
            <person name="Paz-Ares J."/>
            <person name="Davis S.J."/>
            <person name="Pecinka A."/>
            <person name="Quesneville H."/>
            <person name="Colot V."/>
            <person name="Lysak M.A."/>
            <person name="Weigel D."/>
            <person name="Coupland G."/>
            <person name="Schneeberger K."/>
        </authorList>
    </citation>
    <scope>NUCLEOTIDE SEQUENCE [LARGE SCALE GENOMIC DNA]</scope>
    <source>
        <strain evidence="2">cv. Pajares</strain>
    </source>
</reference>
<sequence length="209" mass="24878">MANDFPDWTCMDEPAYFRYDDGYEPHEMYLPYIRRGKGEEPHYTPEDEERIINQQIRASQGFDIDFKMFRCIFNYQPLNFDDNNQFFTGTETTRELVERLTRESLEGFNEKKGTKYQLVKFVRAHYNETCCPAIMFYLTFQGKDPSEDEPKVFQTKICHFYHDLPKFVSCNLKPEKKVHSIETAEKEDAKKPRLTEALEQTRSILTESI</sequence>
<dbReference type="Proteomes" id="UP000029120">
    <property type="component" value="Chromosome 2"/>
</dbReference>
<protein>
    <recommendedName>
        <fullName evidence="3">Cystatin domain-containing protein</fullName>
    </recommendedName>
</protein>
<dbReference type="OrthoDB" id="1625419at2759"/>
<dbReference type="Gramene" id="KFK40524">
    <property type="protein sequence ID" value="KFK40524"/>
    <property type="gene ID" value="AALP_AA2G006800"/>
</dbReference>
<keyword evidence="2" id="KW-1185">Reference proteome</keyword>
<evidence type="ECO:0008006" key="3">
    <source>
        <dbReference type="Google" id="ProtNLM"/>
    </source>
</evidence>
<dbReference type="NCBIfam" id="TIGR01638">
    <property type="entry name" value="Atha_cystat_rel"/>
    <property type="match status" value="1"/>
</dbReference>